<name>A0ACC1WU11_MELAZ</name>
<evidence type="ECO:0000313" key="2">
    <source>
        <dbReference type="Proteomes" id="UP001164539"/>
    </source>
</evidence>
<comment type="caution">
    <text evidence="1">The sequence shown here is derived from an EMBL/GenBank/DDBJ whole genome shotgun (WGS) entry which is preliminary data.</text>
</comment>
<gene>
    <name evidence="1" type="ORF">OWV82_022582</name>
</gene>
<dbReference type="EMBL" id="CM051406">
    <property type="protein sequence ID" value="KAJ4702543.1"/>
    <property type="molecule type" value="Genomic_DNA"/>
</dbReference>
<accession>A0ACC1WU11</accession>
<keyword evidence="2" id="KW-1185">Reference proteome</keyword>
<dbReference type="Proteomes" id="UP001164539">
    <property type="component" value="Chromosome 13"/>
</dbReference>
<reference evidence="1 2" key="1">
    <citation type="journal article" date="2023" name="Science">
        <title>Complex scaffold remodeling in plant triterpene biosynthesis.</title>
        <authorList>
            <person name="De La Pena R."/>
            <person name="Hodgson H."/>
            <person name="Liu J.C."/>
            <person name="Stephenson M.J."/>
            <person name="Martin A.C."/>
            <person name="Owen C."/>
            <person name="Harkess A."/>
            <person name="Leebens-Mack J."/>
            <person name="Jimenez L.E."/>
            <person name="Osbourn A."/>
            <person name="Sattely E.S."/>
        </authorList>
    </citation>
    <scope>NUCLEOTIDE SEQUENCE [LARGE SCALE GENOMIC DNA]</scope>
    <source>
        <strain evidence="2">cv. JPN11</strain>
        <tissue evidence="1">Leaf</tissue>
    </source>
</reference>
<protein>
    <submittedName>
        <fullName evidence="1">Phloem protein 2-like protein</fullName>
    </submittedName>
</protein>
<proteinExistence type="predicted"/>
<organism evidence="1 2">
    <name type="scientific">Melia azedarach</name>
    <name type="common">Chinaberry tree</name>
    <dbReference type="NCBI Taxonomy" id="155640"/>
    <lineage>
        <taxon>Eukaryota</taxon>
        <taxon>Viridiplantae</taxon>
        <taxon>Streptophyta</taxon>
        <taxon>Embryophyta</taxon>
        <taxon>Tracheophyta</taxon>
        <taxon>Spermatophyta</taxon>
        <taxon>Magnoliopsida</taxon>
        <taxon>eudicotyledons</taxon>
        <taxon>Gunneridae</taxon>
        <taxon>Pentapetalae</taxon>
        <taxon>rosids</taxon>
        <taxon>malvids</taxon>
        <taxon>Sapindales</taxon>
        <taxon>Meliaceae</taxon>
        <taxon>Melia</taxon>
    </lineage>
</organism>
<sequence length="160" mass="18565">MAQLKPQSCFTLDAQELKIAHGDDKRYWKWIQVEDPCSGELVDAAELIKVCYLDVRGEFDTCFLEPGTCYEVAFVIKKMECAEGWECPVKLGLTIPHEFKEERLECFSRLPTNKWKEVPVGLFVAPCHARQMEIYLSGSEDLIWKKRIIIEKVKIYSKNN</sequence>
<evidence type="ECO:0000313" key="1">
    <source>
        <dbReference type="EMBL" id="KAJ4702543.1"/>
    </source>
</evidence>